<evidence type="ECO:0000256" key="2">
    <source>
        <dbReference type="ARBA" id="ARBA00007543"/>
    </source>
</evidence>
<keyword evidence="8" id="KW-0249">Electron transport</keyword>
<reference evidence="13 14" key="1">
    <citation type="submission" date="2016-06" db="EMBL/GenBank/DDBJ databases">
        <title>Complete genome sequence of a saline-alkali tolerant type strain Dietzia timorensis ID05-A0528T.</title>
        <authorList>
            <person name="Wu X."/>
        </authorList>
    </citation>
    <scope>NUCLEOTIDE SEQUENCE [LARGE SCALE GENOMIC DNA]</scope>
    <source>
        <strain evidence="13 14">ID05-A0528</strain>
    </source>
</reference>
<dbReference type="NCBIfam" id="TIGR00203">
    <property type="entry name" value="cydB"/>
    <property type="match status" value="1"/>
</dbReference>
<sequence>MIFGIELEVLWFVLVAVLFAGYFLLEGFDFGIGMLLPILGKDERRRSAIITTIGPVWDGNEVWLIVAGGAMFAAFPEWYATMFSGLYLGLFGIILALIFRAVALEWRSKVNTDRWRRWCDAGIIAGSVATPLIWGIAISSMLAGLPLDSEQRLSSGAGTLVHFVHPYSLLGGVAFTLVFLLHGLAFLRLKTTGTLREEAARLTPIVGGLAAVAGAAFVLWTQIAHGKDWTWAVAALALVGVLGGIAALAGHRDGIAFTATSIATLAVTALIFGSMYPNLMPSSVDPAFSLTIHNGASSEYTLTILTWTAAVITPLVILYQGWTYWVFSKRISADPVALGAPASTEGSPEKA</sequence>
<accession>A0A173LN99</accession>
<evidence type="ECO:0000313" key="13">
    <source>
        <dbReference type="EMBL" id="ANI93745.1"/>
    </source>
</evidence>
<feature type="transmembrane region" description="Helical" evidence="12">
    <location>
        <begin position="255"/>
        <end position="276"/>
    </location>
</feature>
<dbReference type="STRING" id="499555.BJL86_2986"/>
<gene>
    <name evidence="13" type="ORF">BJL86_2986</name>
</gene>
<proteinExistence type="inferred from homology"/>
<dbReference type="GO" id="GO:0005886">
    <property type="term" value="C:plasma membrane"/>
    <property type="evidence" value="ECO:0007669"/>
    <property type="project" value="UniProtKB-SubCell"/>
</dbReference>
<feature type="transmembrane region" description="Helical" evidence="12">
    <location>
        <begin position="85"/>
        <end position="103"/>
    </location>
</feature>
<dbReference type="GO" id="GO:0009055">
    <property type="term" value="F:electron transfer activity"/>
    <property type="evidence" value="ECO:0007669"/>
    <property type="project" value="TreeGrafter"/>
</dbReference>
<keyword evidence="9 12" id="KW-1133">Transmembrane helix</keyword>
<feature type="transmembrane region" description="Helical" evidence="12">
    <location>
        <begin position="229"/>
        <end position="248"/>
    </location>
</feature>
<dbReference type="Proteomes" id="UP000186104">
    <property type="component" value="Chromosome"/>
</dbReference>
<organism evidence="13 14">
    <name type="scientific">Dietzia timorensis</name>
    <dbReference type="NCBI Taxonomy" id="499555"/>
    <lineage>
        <taxon>Bacteria</taxon>
        <taxon>Bacillati</taxon>
        <taxon>Actinomycetota</taxon>
        <taxon>Actinomycetes</taxon>
        <taxon>Mycobacteriales</taxon>
        <taxon>Dietziaceae</taxon>
        <taxon>Dietzia</taxon>
    </lineage>
</organism>
<evidence type="ECO:0000313" key="14">
    <source>
        <dbReference type="Proteomes" id="UP000186104"/>
    </source>
</evidence>
<dbReference type="KEGG" id="dtm:BJL86_2986"/>
<keyword evidence="5" id="KW-0349">Heme</keyword>
<dbReference type="AlphaFoldDB" id="A0A173LN99"/>
<keyword evidence="4" id="KW-1003">Cell membrane</keyword>
<evidence type="ECO:0000256" key="10">
    <source>
        <dbReference type="ARBA" id="ARBA00023004"/>
    </source>
</evidence>
<dbReference type="EMBL" id="CP015961">
    <property type="protein sequence ID" value="ANI93745.1"/>
    <property type="molecule type" value="Genomic_DNA"/>
</dbReference>
<evidence type="ECO:0000256" key="7">
    <source>
        <dbReference type="ARBA" id="ARBA00022723"/>
    </source>
</evidence>
<evidence type="ECO:0000256" key="1">
    <source>
        <dbReference type="ARBA" id="ARBA00004651"/>
    </source>
</evidence>
<protein>
    <submittedName>
        <fullName evidence="13">Cytochrome d ubiquinol oxidase subunit 2</fullName>
    </submittedName>
</protein>
<feature type="transmembrane region" description="Helical" evidence="12">
    <location>
        <begin position="60"/>
        <end position="79"/>
    </location>
</feature>
<feature type="transmembrane region" description="Helical" evidence="12">
    <location>
        <begin position="167"/>
        <end position="187"/>
    </location>
</feature>
<dbReference type="GO" id="GO:0046872">
    <property type="term" value="F:metal ion binding"/>
    <property type="evidence" value="ECO:0007669"/>
    <property type="project" value="UniProtKB-KW"/>
</dbReference>
<name>A0A173LN99_9ACTN</name>
<evidence type="ECO:0000256" key="12">
    <source>
        <dbReference type="SAM" id="Phobius"/>
    </source>
</evidence>
<keyword evidence="10" id="KW-0408">Iron</keyword>
<feature type="transmembrane region" description="Helical" evidence="12">
    <location>
        <begin position="123"/>
        <end position="147"/>
    </location>
</feature>
<dbReference type="Pfam" id="PF02322">
    <property type="entry name" value="Cyt_bd_oxida_II"/>
    <property type="match status" value="1"/>
</dbReference>
<feature type="transmembrane region" description="Helical" evidence="12">
    <location>
        <begin position="304"/>
        <end position="327"/>
    </location>
</feature>
<feature type="transmembrane region" description="Helical" evidence="12">
    <location>
        <begin position="199"/>
        <end position="223"/>
    </location>
</feature>
<dbReference type="PANTHER" id="PTHR43141:SF5">
    <property type="entry name" value="CYTOCHROME BD-I UBIQUINOL OXIDASE SUBUNIT 2"/>
    <property type="match status" value="1"/>
</dbReference>
<dbReference type="GO" id="GO:0070069">
    <property type="term" value="C:cytochrome complex"/>
    <property type="evidence" value="ECO:0007669"/>
    <property type="project" value="TreeGrafter"/>
</dbReference>
<dbReference type="PANTHER" id="PTHR43141">
    <property type="entry name" value="CYTOCHROME BD2 SUBUNIT II"/>
    <property type="match status" value="1"/>
</dbReference>
<evidence type="ECO:0000256" key="8">
    <source>
        <dbReference type="ARBA" id="ARBA00022982"/>
    </source>
</evidence>
<keyword evidence="7" id="KW-0479">Metal-binding</keyword>
<evidence type="ECO:0000256" key="6">
    <source>
        <dbReference type="ARBA" id="ARBA00022692"/>
    </source>
</evidence>
<evidence type="ECO:0000256" key="11">
    <source>
        <dbReference type="ARBA" id="ARBA00023136"/>
    </source>
</evidence>
<feature type="transmembrane region" description="Helical" evidence="12">
    <location>
        <begin position="12"/>
        <end position="39"/>
    </location>
</feature>
<evidence type="ECO:0000256" key="9">
    <source>
        <dbReference type="ARBA" id="ARBA00022989"/>
    </source>
</evidence>
<keyword evidence="14" id="KW-1185">Reference proteome</keyword>
<keyword evidence="3" id="KW-0813">Transport</keyword>
<evidence type="ECO:0000256" key="5">
    <source>
        <dbReference type="ARBA" id="ARBA00022617"/>
    </source>
</evidence>
<dbReference type="InterPro" id="IPR003317">
    <property type="entry name" value="Cyt-d_oxidase_su2"/>
</dbReference>
<comment type="subcellular location">
    <subcellularLocation>
        <location evidence="1">Cell membrane</location>
        <topology evidence="1">Multi-pass membrane protein</topology>
    </subcellularLocation>
</comment>
<dbReference type="GO" id="GO:0016682">
    <property type="term" value="F:oxidoreductase activity, acting on diphenols and related substances as donors, oxygen as acceptor"/>
    <property type="evidence" value="ECO:0007669"/>
    <property type="project" value="TreeGrafter"/>
</dbReference>
<keyword evidence="6 12" id="KW-0812">Transmembrane</keyword>
<dbReference type="GO" id="GO:0019646">
    <property type="term" value="P:aerobic electron transport chain"/>
    <property type="evidence" value="ECO:0007669"/>
    <property type="project" value="TreeGrafter"/>
</dbReference>
<evidence type="ECO:0000256" key="4">
    <source>
        <dbReference type="ARBA" id="ARBA00022475"/>
    </source>
</evidence>
<comment type="similarity">
    <text evidence="2">Belongs to the cytochrome ubiquinol oxidase subunit 2 family.</text>
</comment>
<evidence type="ECO:0000256" key="3">
    <source>
        <dbReference type="ARBA" id="ARBA00022448"/>
    </source>
</evidence>
<dbReference type="PIRSF" id="PIRSF000267">
    <property type="entry name" value="Cyt_oxidse_sub2"/>
    <property type="match status" value="1"/>
</dbReference>
<keyword evidence="11 12" id="KW-0472">Membrane</keyword>